<dbReference type="AlphaFoldDB" id="A0A517TTQ3"/>
<accession>A0A517TTQ3</accession>
<keyword evidence="1" id="KW-1133">Transmembrane helix</keyword>
<keyword evidence="3" id="KW-1185">Reference proteome</keyword>
<protein>
    <recommendedName>
        <fullName evidence="4">WD domain, G-beta repeat</fullName>
    </recommendedName>
</protein>
<keyword evidence="1" id="KW-0472">Membrane</keyword>
<dbReference type="KEGG" id="llh:I41_09060"/>
<name>A0A517TTQ3_9BACT</name>
<keyword evidence="1" id="KW-0812">Transmembrane</keyword>
<reference evidence="2 3" key="1">
    <citation type="submission" date="2019-02" db="EMBL/GenBank/DDBJ databases">
        <title>Deep-cultivation of Planctomycetes and their phenomic and genomic characterization uncovers novel biology.</title>
        <authorList>
            <person name="Wiegand S."/>
            <person name="Jogler M."/>
            <person name="Boedeker C."/>
            <person name="Pinto D."/>
            <person name="Vollmers J."/>
            <person name="Rivas-Marin E."/>
            <person name="Kohn T."/>
            <person name="Peeters S.H."/>
            <person name="Heuer A."/>
            <person name="Rast P."/>
            <person name="Oberbeckmann S."/>
            <person name="Bunk B."/>
            <person name="Jeske O."/>
            <person name="Meyerdierks A."/>
            <person name="Storesund J.E."/>
            <person name="Kallscheuer N."/>
            <person name="Luecker S."/>
            <person name="Lage O.M."/>
            <person name="Pohl T."/>
            <person name="Merkel B.J."/>
            <person name="Hornburger P."/>
            <person name="Mueller R.-W."/>
            <person name="Bruemmer F."/>
            <person name="Labrenz M."/>
            <person name="Spormann A.M."/>
            <person name="Op den Camp H."/>
            <person name="Overmann J."/>
            <person name="Amann R."/>
            <person name="Jetten M.S.M."/>
            <person name="Mascher T."/>
            <person name="Medema M.H."/>
            <person name="Devos D.P."/>
            <person name="Kaster A.-K."/>
            <person name="Ovreas L."/>
            <person name="Rohde M."/>
            <person name="Galperin M.Y."/>
            <person name="Jogler C."/>
        </authorList>
    </citation>
    <scope>NUCLEOTIDE SEQUENCE [LARGE SCALE GENOMIC DNA]</scope>
    <source>
        <strain evidence="2 3">I41</strain>
    </source>
</reference>
<sequence length="423" mass="45022">MTFVPSRTGPAVSKRRYKTPLAIYFTLVLATALVAWLPGCSDTPVGMRGSLLDSKLGGHVIALRFSPDGGHLFSSESFRWKSKAIGGSHLDGVLSRWDLANGKITNTVPFRYPSALAVDGELLAVGTANWSAPRPGELPRAIPAYRNVGSVHLLDAKTLGAKGHIPLEQGVVGLAFIPKSHYLAAYCINSENTVSVFLIDVESQSKVASRTLTGQPIAIEHRGAVQPLVYSKINGGSLIVLNPTKPLIPGEDARASNDEESKRAIRSAIGGELLVLSVPSLSLVRSIAIGDDDCTFVDATDDGTFTVVASESCRLGTIGTSDDLRAQLKEYGTYVAAAFILNDSDRTLVFNHRAVRDDAASVAGSIVDLSSSKDQTIARLRPQENHVLFSAAISDDRRKAACSGNDGVIQIWSLSGDESNVVK</sequence>
<dbReference type="Gene3D" id="2.130.10.10">
    <property type="entry name" value="YVTN repeat-like/Quinoprotein amine dehydrogenase"/>
    <property type="match status" value="1"/>
</dbReference>
<evidence type="ECO:0000313" key="3">
    <source>
        <dbReference type="Proteomes" id="UP000317909"/>
    </source>
</evidence>
<evidence type="ECO:0000256" key="1">
    <source>
        <dbReference type="SAM" id="Phobius"/>
    </source>
</evidence>
<feature type="transmembrane region" description="Helical" evidence="1">
    <location>
        <begin position="21"/>
        <end position="39"/>
    </location>
</feature>
<gene>
    <name evidence="2" type="ORF">I41_09060</name>
</gene>
<evidence type="ECO:0008006" key="4">
    <source>
        <dbReference type="Google" id="ProtNLM"/>
    </source>
</evidence>
<dbReference type="SUPFAM" id="SSF69322">
    <property type="entry name" value="Tricorn protease domain 2"/>
    <property type="match status" value="1"/>
</dbReference>
<dbReference type="Proteomes" id="UP000317909">
    <property type="component" value="Chromosome"/>
</dbReference>
<evidence type="ECO:0000313" key="2">
    <source>
        <dbReference type="EMBL" id="QDT71746.1"/>
    </source>
</evidence>
<dbReference type="EMBL" id="CP036339">
    <property type="protein sequence ID" value="QDT71746.1"/>
    <property type="molecule type" value="Genomic_DNA"/>
</dbReference>
<dbReference type="InterPro" id="IPR015943">
    <property type="entry name" value="WD40/YVTN_repeat-like_dom_sf"/>
</dbReference>
<proteinExistence type="predicted"/>
<organism evidence="2 3">
    <name type="scientific">Lacipirellula limnantheis</name>
    <dbReference type="NCBI Taxonomy" id="2528024"/>
    <lineage>
        <taxon>Bacteria</taxon>
        <taxon>Pseudomonadati</taxon>
        <taxon>Planctomycetota</taxon>
        <taxon>Planctomycetia</taxon>
        <taxon>Pirellulales</taxon>
        <taxon>Lacipirellulaceae</taxon>
        <taxon>Lacipirellula</taxon>
    </lineage>
</organism>